<dbReference type="InterPro" id="IPR051417">
    <property type="entry name" value="SDr/BOS_complex"/>
</dbReference>
<dbReference type="EMBL" id="CP031165">
    <property type="protein sequence ID" value="AXV05007.1"/>
    <property type="molecule type" value="Genomic_DNA"/>
</dbReference>
<reference evidence="2 3" key="1">
    <citation type="submission" date="2018-09" db="EMBL/GenBank/DDBJ databases">
        <title>Complete genome sequence of Euzebya sp. DY32-46 isolated from seawater of Pacific Ocean.</title>
        <authorList>
            <person name="Xu L."/>
            <person name="Wu Y.-H."/>
            <person name="Xu X.-W."/>
        </authorList>
    </citation>
    <scope>NUCLEOTIDE SEQUENCE [LARGE SCALE GENOMIC DNA]</scope>
    <source>
        <strain evidence="2 3">DY32-46</strain>
    </source>
</reference>
<dbReference type="NCBIfam" id="NF041523">
    <property type="entry name" value="post_COAP_1"/>
    <property type="match status" value="1"/>
</dbReference>
<organism evidence="2 3">
    <name type="scientific">Euzebya pacifica</name>
    <dbReference type="NCBI Taxonomy" id="1608957"/>
    <lineage>
        <taxon>Bacteria</taxon>
        <taxon>Bacillati</taxon>
        <taxon>Actinomycetota</taxon>
        <taxon>Nitriliruptoria</taxon>
        <taxon>Euzebyales</taxon>
    </lineage>
</organism>
<dbReference type="KEGG" id="euz:DVS28_a0300"/>
<name>A0A346XS10_9ACTN</name>
<dbReference type="PANTHER" id="PTHR23303">
    <property type="entry name" value="CARBOXYPEPTIDASE REGULATORY REGION-CONTAINING"/>
    <property type="match status" value="1"/>
</dbReference>
<proteinExistence type="predicted"/>
<evidence type="ECO:0008006" key="4">
    <source>
        <dbReference type="Google" id="ProtNLM"/>
    </source>
</evidence>
<dbReference type="OrthoDB" id="6074739at2"/>
<keyword evidence="1" id="KW-0732">Signal</keyword>
<dbReference type="AlphaFoldDB" id="A0A346XS10"/>
<evidence type="ECO:0000313" key="2">
    <source>
        <dbReference type="EMBL" id="AXV05007.1"/>
    </source>
</evidence>
<evidence type="ECO:0000313" key="3">
    <source>
        <dbReference type="Proteomes" id="UP000264006"/>
    </source>
</evidence>
<keyword evidence="3" id="KW-1185">Reference proteome</keyword>
<dbReference type="PANTHER" id="PTHR23303:SF15">
    <property type="entry name" value="COLOSSIN-A"/>
    <property type="match status" value="1"/>
</dbReference>
<dbReference type="SUPFAM" id="SSF49478">
    <property type="entry name" value="Cna protein B-type domain"/>
    <property type="match status" value="1"/>
</dbReference>
<dbReference type="Gene3D" id="2.60.40.10">
    <property type="entry name" value="Immunoglobulins"/>
    <property type="match status" value="3"/>
</dbReference>
<dbReference type="Proteomes" id="UP000264006">
    <property type="component" value="Chromosome"/>
</dbReference>
<dbReference type="GO" id="GO:0005975">
    <property type="term" value="P:carbohydrate metabolic process"/>
    <property type="evidence" value="ECO:0007669"/>
    <property type="project" value="UniProtKB-ARBA"/>
</dbReference>
<sequence>MTHSELITERSYYNGQGFDNNFMTWSSITTIDARGLFWSGCLNRPSGTQGICPPGVTPNFGPVENTLVDTRLTVIGDEGGFIALVCGNYSRGAPDGPAPTISGTKYEDMNADGDRDTGEPGLGGWRIELLLDGQYVTHDITDAHGRYAFRLDANTLRAGGQPIGGGRYTLREVQQSGWIAGEAPAAVVVPYGAEDTHYGNRDFGNYRPATLRGHKVEDLDADGVDAGDPGLAGWDIEVRRGGTVIADAITAADGSYTVLVDPGDYTVHEVLQGGWIQSVPASGSHTVDVVSGQVVTGLDFGNFRPARIEGRKFHDVGVDGAGDGDVGLEGWSIELAPSTTTTTASDGSYAFDALVPGTYTLAELLQDGWRQTAPSTGNQQVTVRSGDVMTDVDFGNVCLGEVAVDVVNVQGDLDPLALEMHLEEVDVPGILDNEPLALASGADLDGWDGLLPGTYRVTAFLPDDVFSDDPDLVVVDGRFAIVKEVTVNPCETTSVTLRVFTASDGKVTGGMRMPVPDGFATAGFEFQTNPAHGVRGTLQYQDHEMGLNLHTDDIDGILVSEDRLHAWVWGRVLHDDIDQRFVLHLVDMDEPGRDDRFELVLADGYSRGFDVPRFRGNVQIHKPKK</sequence>
<dbReference type="InterPro" id="IPR013783">
    <property type="entry name" value="Ig-like_fold"/>
</dbReference>
<protein>
    <recommendedName>
        <fullName evidence="4">SD-repeat containing protein B domain-containing protein</fullName>
    </recommendedName>
</protein>
<dbReference type="SUPFAM" id="SSF117074">
    <property type="entry name" value="Hypothetical protein PA1324"/>
    <property type="match status" value="2"/>
</dbReference>
<gene>
    <name evidence="2" type="ORF">DVS28_a0300</name>
</gene>
<accession>A0A346XS10</accession>
<evidence type="ECO:0000256" key="1">
    <source>
        <dbReference type="ARBA" id="ARBA00022729"/>
    </source>
</evidence>